<organism evidence="2 3">
    <name type="scientific">Hohaiivirga grylli</name>
    <dbReference type="NCBI Taxonomy" id="3133970"/>
    <lineage>
        <taxon>Bacteria</taxon>
        <taxon>Pseudomonadati</taxon>
        <taxon>Pseudomonadota</taxon>
        <taxon>Alphaproteobacteria</taxon>
        <taxon>Hyphomicrobiales</taxon>
        <taxon>Methylobacteriaceae</taxon>
        <taxon>Hohaiivirga</taxon>
    </lineage>
</organism>
<dbReference type="EMBL" id="JBBYXI010000001">
    <property type="protein sequence ID" value="MEN3929853.1"/>
    <property type="molecule type" value="Genomic_DNA"/>
</dbReference>
<keyword evidence="2" id="KW-0326">Glycosidase</keyword>
<dbReference type="InterPro" id="IPR010050">
    <property type="entry name" value="MTA_SAH_nuc_hyp"/>
</dbReference>
<dbReference type="InterPro" id="IPR035994">
    <property type="entry name" value="Nucleoside_phosphorylase_sf"/>
</dbReference>
<name>A0ABV0BFV4_9HYPH</name>
<dbReference type="EC" id="3.2.2.9" evidence="2"/>
<evidence type="ECO:0000313" key="3">
    <source>
        <dbReference type="Proteomes" id="UP001418637"/>
    </source>
</evidence>
<feature type="domain" description="Nucleoside phosphorylase" evidence="1">
    <location>
        <begin position="131"/>
        <end position="175"/>
    </location>
</feature>
<accession>A0ABV0BFV4</accession>
<dbReference type="GO" id="GO:0008782">
    <property type="term" value="F:adenosylhomocysteine nucleosidase activity"/>
    <property type="evidence" value="ECO:0007669"/>
    <property type="project" value="UniProtKB-EC"/>
</dbReference>
<dbReference type="Pfam" id="PF01048">
    <property type="entry name" value="PNP_UDP_1"/>
    <property type="match status" value="1"/>
</dbReference>
<evidence type="ECO:0000313" key="2">
    <source>
        <dbReference type="EMBL" id="MEN3929853.1"/>
    </source>
</evidence>
<dbReference type="Proteomes" id="UP001418637">
    <property type="component" value="Unassembled WGS sequence"/>
</dbReference>
<dbReference type="EC" id="3.2.2.16" evidence="2"/>
<protein>
    <submittedName>
        <fullName evidence="2">5'-methylthioadenosine/S-adenosylhomocysteine nucleosidase</fullName>
        <ecNumber evidence="2">3.2.2.16</ecNumber>
        <ecNumber evidence="2">3.2.2.9</ecNumber>
    </submittedName>
</protein>
<gene>
    <name evidence="2" type="ORF">WJT86_02105</name>
</gene>
<dbReference type="NCBIfam" id="TIGR01705">
    <property type="entry name" value="MTA_SAH-nuc-hyp"/>
    <property type="match status" value="1"/>
</dbReference>
<comment type="caution">
    <text evidence="2">The sequence shown here is derived from an EMBL/GenBank/DDBJ whole genome shotgun (WGS) entry which is preliminary data.</text>
</comment>
<evidence type="ECO:0000259" key="1">
    <source>
        <dbReference type="Pfam" id="PF01048"/>
    </source>
</evidence>
<keyword evidence="3" id="KW-1185">Reference proteome</keyword>
<dbReference type="InterPro" id="IPR000845">
    <property type="entry name" value="Nucleoside_phosphorylase_d"/>
</dbReference>
<keyword evidence="2" id="KW-0378">Hydrolase</keyword>
<sequence length="202" mass="21691">MTRPDILYVMAAEAEYGPHLKALIKPLMTGVGPVEAAIALTKALCEAKADNHLPKAVVSLGSSGSARLAQTELYQATSVSYRDMDATYLGVEKGKTPFLDLPAVLPLPIHIPGIPAASLSTGADIVSGTRYDEIAEDMVDMECYALMRVCQTFGVPFIAIRGISDGASELHHVDDWTRYLDIIDKKLADIIPVVEHTVLGKA</sequence>
<dbReference type="SUPFAM" id="SSF53167">
    <property type="entry name" value="Purine and uridine phosphorylases"/>
    <property type="match status" value="1"/>
</dbReference>
<dbReference type="Gene3D" id="3.40.50.1580">
    <property type="entry name" value="Nucleoside phosphorylase domain"/>
    <property type="match status" value="1"/>
</dbReference>
<dbReference type="RefSeq" id="WP_346335834.1">
    <property type="nucleotide sequence ID" value="NZ_JBBYXI010000001.1"/>
</dbReference>
<reference evidence="2 3" key="1">
    <citation type="submission" date="2024-04" db="EMBL/GenBank/DDBJ databases">
        <title>A novel species isolated from cricket.</title>
        <authorList>
            <person name="Wang H.-C."/>
        </authorList>
    </citation>
    <scope>NUCLEOTIDE SEQUENCE [LARGE SCALE GENOMIC DNA]</scope>
    <source>
        <strain evidence="2 3">WL0021</strain>
    </source>
</reference>
<dbReference type="GO" id="GO:0008930">
    <property type="term" value="F:methylthioadenosine nucleosidase activity"/>
    <property type="evidence" value="ECO:0007669"/>
    <property type="project" value="UniProtKB-EC"/>
</dbReference>
<proteinExistence type="predicted"/>